<protein>
    <submittedName>
        <fullName evidence="1">Uncharacterized protein</fullName>
    </submittedName>
</protein>
<name>A0A392RGD0_9FABA</name>
<comment type="caution">
    <text evidence="1">The sequence shown here is derived from an EMBL/GenBank/DDBJ whole genome shotgun (WGS) entry which is preliminary data.</text>
</comment>
<proteinExistence type="predicted"/>
<organism evidence="1 2">
    <name type="scientific">Trifolium medium</name>
    <dbReference type="NCBI Taxonomy" id="97028"/>
    <lineage>
        <taxon>Eukaryota</taxon>
        <taxon>Viridiplantae</taxon>
        <taxon>Streptophyta</taxon>
        <taxon>Embryophyta</taxon>
        <taxon>Tracheophyta</taxon>
        <taxon>Spermatophyta</taxon>
        <taxon>Magnoliopsida</taxon>
        <taxon>eudicotyledons</taxon>
        <taxon>Gunneridae</taxon>
        <taxon>Pentapetalae</taxon>
        <taxon>rosids</taxon>
        <taxon>fabids</taxon>
        <taxon>Fabales</taxon>
        <taxon>Fabaceae</taxon>
        <taxon>Papilionoideae</taxon>
        <taxon>50 kb inversion clade</taxon>
        <taxon>NPAAA clade</taxon>
        <taxon>Hologalegina</taxon>
        <taxon>IRL clade</taxon>
        <taxon>Trifolieae</taxon>
        <taxon>Trifolium</taxon>
    </lineage>
</organism>
<keyword evidence="2" id="KW-1185">Reference proteome</keyword>
<dbReference type="AlphaFoldDB" id="A0A392RGD0"/>
<accession>A0A392RGD0</accession>
<reference evidence="1 2" key="1">
    <citation type="journal article" date="2018" name="Front. Plant Sci.">
        <title>Red Clover (Trifolium pratense) and Zigzag Clover (T. medium) - A Picture of Genomic Similarities and Differences.</title>
        <authorList>
            <person name="Dluhosova J."/>
            <person name="Istvanek J."/>
            <person name="Nedelnik J."/>
            <person name="Repkova J."/>
        </authorList>
    </citation>
    <scope>NUCLEOTIDE SEQUENCE [LARGE SCALE GENOMIC DNA]</scope>
    <source>
        <strain evidence="2">cv. 10/8</strain>
        <tissue evidence="1">Leaf</tissue>
    </source>
</reference>
<feature type="non-terminal residue" evidence="1">
    <location>
        <position position="1"/>
    </location>
</feature>
<sequence>RIHGSGVLDAWTSICEGRCVQLWSFGVGVDHRSSKLFLWFSLQRRQSP</sequence>
<evidence type="ECO:0000313" key="1">
    <source>
        <dbReference type="EMBL" id="MCI34645.1"/>
    </source>
</evidence>
<evidence type="ECO:0000313" key="2">
    <source>
        <dbReference type="Proteomes" id="UP000265520"/>
    </source>
</evidence>
<dbReference type="EMBL" id="LXQA010215845">
    <property type="protein sequence ID" value="MCI34645.1"/>
    <property type="molecule type" value="Genomic_DNA"/>
</dbReference>
<dbReference type="Proteomes" id="UP000265520">
    <property type="component" value="Unassembled WGS sequence"/>
</dbReference>